<protein>
    <submittedName>
        <fullName evidence="7">BTAD domain-containing putative transcriptional regulator</fullName>
    </submittedName>
</protein>
<dbReference type="Gene3D" id="1.25.40.10">
    <property type="entry name" value="Tetratricopeptide repeat domain"/>
    <property type="match status" value="2"/>
</dbReference>
<dbReference type="Proteomes" id="UP001597183">
    <property type="component" value="Unassembled WGS sequence"/>
</dbReference>
<accession>A0ABW4A3Z9</accession>
<dbReference type="SMART" id="SM01043">
    <property type="entry name" value="BTAD"/>
    <property type="match status" value="1"/>
</dbReference>
<evidence type="ECO:0000256" key="4">
    <source>
        <dbReference type="ARBA" id="ARBA00023163"/>
    </source>
</evidence>
<dbReference type="InterPro" id="IPR011990">
    <property type="entry name" value="TPR-like_helical_dom_sf"/>
</dbReference>
<dbReference type="CDD" id="cd15831">
    <property type="entry name" value="BTAD"/>
    <property type="match status" value="1"/>
</dbReference>
<organism evidence="7 8">
    <name type="scientific">Actinoplanes sichuanensis</name>
    <dbReference type="NCBI Taxonomy" id="512349"/>
    <lineage>
        <taxon>Bacteria</taxon>
        <taxon>Bacillati</taxon>
        <taxon>Actinomycetota</taxon>
        <taxon>Actinomycetes</taxon>
        <taxon>Micromonosporales</taxon>
        <taxon>Micromonosporaceae</taxon>
        <taxon>Actinoplanes</taxon>
    </lineage>
</organism>
<dbReference type="SUPFAM" id="SSF52540">
    <property type="entry name" value="P-loop containing nucleoside triphosphate hydrolases"/>
    <property type="match status" value="1"/>
</dbReference>
<dbReference type="InterPro" id="IPR051677">
    <property type="entry name" value="AfsR-DnrI-RedD_regulator"/>
</dbReference>
<evidence type="ECO:0000256" key="2">
    <source>
        <dbReference type="ARBA" id="ARBA00023015"/>
    </source>
</evidence>
<dbReference type="SUPFAM" id="SSF46894">
    <property type="entry name" value="C-terminal effector domain of the bipartite response regulators"/>
    <property type="match status" value="1"/>
</dbReference>
<gene>
    <name evidence="7" type="ORF">ACFQ5G_07635</name>
</gene>
<dbReference type="InterPro" id="IPR036388">
    <property type="entry name" value="WH-like_DNA-bd_sf"/>
</dbReference>
<evidence type="ECO:0000256" key="5">
    <source>
        <dbReference type="PROSITE-ProRule" id="PRU01091"/>
    </source>
</evidence>
<dbReference type="Pfam" id="PF03704">
    <property type="entry name" value="BTAD"/>
    <property type="match status" value="1"/>
</dbReference>
<keyword evidence="2" id="KW-0805">Transcription regulation</keyword>
<dbReference type="InterPro" id="IPR001867">
    <property type="entry name" value="OmpR/PhoB-type_DNA-bd"/>
</dbReference>
<comment type="caution">
    <text evidence="7">The sequence shown here is derived from an EMBL/GenBank/DDBJ whole genome shotgun (WGS) entry which is preliminary data.</text>
</comment>
<keyword evidence="8" id="KW-1185">Reference proteome</keyword>
<feature type="domain" description="OmpR/PhoB-type" evidence="6">
    <location>
        <begin position="4"/>
        <end position="101"/>
    </location>
</feature>
<evidence type="ECO:0000256" key="1">
    <source>
        <dbReference type="ARBA" id="ARBA00005820"/>
    </source>
</evidence>
<dbReference type="Gene3D" id="3.40.50.300">
    <property type="entry name" value="P-loop containing nucleotide triphosphate hydrolases"/>
    <property type="match status" value="1"/>
</dbReference>
<keyword evidence="4" id="KW-0804">Transcription</keyword>
<feature type="DNA-binding region" description="OmpR/PhoB-type" evidence="5">
    <location>
        <begin position="4"/>
        <end position="101"/>
    </location>
</feature>
<evidence type="ECO:0000313" key="7">
    <source>
        <dbReference type="EMBL" id="MFD1365209.1"/>
    </source>
</evidence>
<dbReference type="PRINTS" id="PR00364">
    <property type="entry name" value="DISEASERSIST"/>
</dbReference>
<dbReference type="InterPro" id="IPR027417">
    <property type="entry name" value="P-loop_NTPase"/>
</dbReference>
<dbReference type="Pfam" id="PF00931">
    <property type="entry name" value="NB-ARC"/>
    <property type="match status" value="1"/>
</dbReference>
<dbReference type="InterPro" id="IPR005158">
    <property type="entry name" value="BTAD"/>
</dbReference>
<evidence type="ECO:0000256" key="3">
    <source>
        <dbReference type="ARBA" id="ARBA00023125"/>
    </source>
</evidence>
<keyword evidence="3 5" id="KW-0238">DNA-binding</keyword>
<dbReference type="PROSITE" id="PS51755">
    <property type="entry name" value="OMPR_PHOB"/>
    <property type="match status" value="1"/>
</dbReference>
<dbReference type="RefSeq" id="WP_317795445.1">
    <property type="nucleotide sequence ID" value="NZ_AP028461.1"/>
</dbReference>
<dbReference type="SUPFAM" id="SSF46785">
    <property type="entry name" value="Winged helix' DNA-binding domain"/>
    <property type="match status" value="1"/>
</dbReference>
<evidence type="ECO:0000259" key="6">
    <source>
        <dbReference type="PROSITE" id="PS51755"/>
    </source>
</evidence>
<dbReference type="Gene3D" id="1.10.10.10">
    <property type="entry name" value="Winged helix-like DNA-binding domain superfamily/Winged helix DNA-binding domain"/>
    <property type="match status" value="1"/>
</dbReference>
<sequence>MSGVQMDAVSTTTRFAVLGPLRAWRDDEELHLGTPQQRALLAMLLVRAGSPVVLSEMIDVLWSHGAPATAVNVVQRYVSQLRRLLPDGALARSAGGYRLDVADTDVDLLMFRRLRSESGAAATQDPHRALELTVDALGHWRGPVAAGVDEAIRSAPMFVAVGNERTEAALHASRLALHVLAGDRVLPALRTVAAAAPLDEPVQAALVRVLAATGRQAEALTHFAGVRRLLAEELGVDPGAELIAAFNEVLRAEPAPAPPPDAVAVRSASVIRPAQLPADLRTFAGRSDWLRRLSSFLRASADTTTVAVAAISGMGGVGKTTLAVHSAHQLASAFPDGQLYANLRGFDPSVKRVPAQEVLRGFLGALGISDADIPSGVDEQVGLYRSMLAGRRMLVVLDNVRDSDHARPLLPGTPGSAAIVTSRDPLTGLVVREDALPVALDLLSPDEARALLARRLGRERTSQAYTEVTRVLHACGGLPLALSLFSARASSYPGQGLSRLADEVDDSRRRLDGFSRADAEHDLRAVFSWSYDLLSPDTARLFRLLALHPGAGFTVAAAASLLGTRPGHTDVLLRELCRAGLLTEHQPGRFRHHDLVRAYGTELLRDHEPEPARRAAGRRLIEHYARSLVGAAHLLYTLPPPPVVHERELDGVSCERFTDRRDAEAWLADERPALLVVIDRAAASGSDGLVVNMAWGLDPYLRRREHWPDWESTYLKALDAARRLGDQGVEAGICYTLGFIYCAQNLADADASEKYLQEALRLCAATGRHELQARVWMIVGEQRLRQDRPEEERAAMSAVVDLYRLVEAEDPGQVRPDFVAYAHWRLGALDDALAYALRAVDRLAGRGSYSEATAWQTLACIHADRGDQQAALTANARGCELYRQLGDEYLEGLAHADLGAVLLRTGQSGTARVVLGKAITILEALGSSKATEVRRMLAGLAAGQAG</sequence>
<proteinExistence type="inferred from homology"/>
<comment type="similarity">
    <text evidence="1">Belongs to the AfsR/DnrI/RedD regulatory family.</text>
</comment>
<name>A0ABW4A3Z9_9ACTN</name>
<dbReference type="InterPro" id="IPR036390">
    <property type="entry name" value="WH_DNA-bd_sf"/>
</dbReference>
<evidence type="ECO:0000313" key="8">
    <source>
        <dbReference type="Proteomes" id="UP001597183"/>
    </source>
</evidence>
<dbReference type="EMBL" id="JBHTMK010000008">
    <property type="protein sequence ID" value="MFD1365209.1"/>
    <property type="molecule type" value="Genomic_DNA"/>
</dbReference>
<reference evidence="8" key="1">
    <citation type="journal article" date="2019" name="Int. J. Syst. Evol. Microbiol.">
        <title>The Global Catalogue of Microorganisms (GCM) 10K type strain sequencing project: providing services to taxonomists for standard genome sequencing and annotation.</title>
        <authorList>
            <consortium name="The Broad Institute Genomics Platform"/>
            <consortium name="The Broad Institute Genome Sequencing Center for Infectious Disease"/>
            <person name="Wu L."/>
            <person name="Ma J."/>
        </authorList>
    </citation>
    <scope>NUCLEOTIDE SEQUENCE [LARGE SCALE GENOMIC DNA]</scope>
    <source>
        <strain evidence="8">CCM 7526</strain>
    </source>
</reference>
<dbReference type="InterPro" id="IPR016032">
    <property type="entry name" value="Sig_transdc_resp-reg_C-effctor"/>
</dbReference>
<dbReference type="SMART" id="SM00862">
    <property type="entry name" value="Trans_reg_C"/>
    <property type="match status" value="1"/>
</dbReference>
<dbReference type="SUPFAM" id="SSF48452">
    <property type="entry name" value="TPR-like"/>
    <property type="match status" value="2"/>
</dbReference>
<dbReference type="PANTHER" id="PTHR35807:SF1">
    <property type="entry name" value="TRANSCRIPTIONAL REGULATOR REDD"/>
    <property type="match status" value="1"/>
</dbReference>
<dbReference type="PANTHER" id="PTHR35807">
    <property type="entry name" value="TRANSCRIPTIONAL REGULATOR REDD-RELATED"/>
    <property type="match status" value="1"/>
</dbReference>
<dbReference type="InterPro" id="IPR002182">
    <property type="entry name" value="NB-ARC"/>
</dbReference>